<accession>A0A914L4N7</accession>
<evidence type="ECO:0000256" key="1">
    <source>
        <dbReference type="SAM" id="MobiDB-lite"/>
    </source>
</evidence>
<evidence type="ECO:0000313" key="3">
    <source>
        <dbReference type="WBParaSite" id="Minc3s00221g07896"/>
    </source>
</evidence>
<proteinExistence type="predicted"/>
<feature type="region of interest" description="Disordered" evidence="1">
    <location>
        <begin position="13"/>
        <end position="79"/>
    </location>
</feature>
<sequence length="134" mass="15076">MIPAIFQILQSSHTTSSKRLSMSSSDSSSYSSSNSASSSSFTPQNTPSYLPPSPKNSTSSLKNTKNEQENDKNNYNQEPLSPELCKYKLLLRFEDLVNKLAAGWKYHVANTEGVKESWSRFEHFYLDLCSYTEG</sequence>
<reference evidence="3" key="1">
    <citation type="submission" date="2022-11" db="UniProtKB">
        <authorList>
            <consortium name="WormBaseParasite"/>
        </authorList>
    </citation>
    <scope>IDENTIFICATION</scope>
</reference>
<dbReference type="Proteomes" id="UP000887563">
    <property type="component" value="Unplaced"/>
</dbReference>
<evidence type="ECO:0000313" key="2">
    <source>
        <dbReference type="Proteomes" id="UP000887563"/>
    </source>
</evidence>
<protein>
    <submittedName>
        <fullName evidence="3">Uncharacterized protein</fullName>
    </submittedName>
</protein>
<organism evidence="2 3">
    <name type="scientific">Meloidogyne incognita</name>
    <name type="common">Southern root-knot nematode worm</name>
    <name type="synonym">Oxyuris incognita</name>
    <dbReference type="NCBI Taxonomy" id="6306"/>
    <lineage>
        <taxon>Eukaryota</taxon>
        <taxon>Metazoa</taxon>
        <taxon>Ecdysozoa</taxon>
        <taxon>Nematoda</taxon>
        <taxon>Chromadorea</taxon>
        <taxon>Rhabditida</taxon>
        <taxon>Tylenchina</taxon>
        <taxon>Tylenchomorpha</taxon>
        <taxon>Tylenchoidea</taxon>
        <taxon>Meloidogynidae</taxon>
        <taxon>Meloidogyninae</taxon>
        <taxon>Meloidogyne</taxon>
        <taxon>Meloidogyne incognita group</taxon>
    </lineage>
</organism>
<dbReference type="AlphaFoldDB" id="A0A914L4N7"/>
<dbReference type="WBParaSite" id="Minc3s00221g07896">
    <property type="protein sequence ID" value="Minc3s00221g07896"/>
    <property type="gene ID" value="Minc3s00221g07896"/>
</dbReference>
<name>A0A914L4N7_MELIC</name>
<keyword evidence="2" id="KW-1185">Reference proteome</keyword>
<feature type="compositionally biased region" description="Low complexity" evidence="1">
    <location>
        <begin position="13"/>
        <end position="42"/>
    </location>
</feature>